<feature type="compositionally biased region" description="Low complexity" evidence="1">
    <location>
        <begin position="42"/>
        <end position="52"/>
    </location>
</feature>
<evidence type="ECO:0000256" key="1">
    <source>
        <dbReference type="SAM" id="MobiDB-lite"/>
    </source>
</evidence>
<dbReference type="KEGG" id="elut:CKA38_06575"/>
<gene>
    <name evidence="2" type="ORF">CKA38_06575</name>
</gene>
<evidence type="ECO:0000313" key="3">
    <source>
        <dbReference type="Proteomes" id="UP000244896"/>
    </source>
</evidence>
<proteinExistence type="predicted"/>
<feature type="region of interest" description="Disordered" evidence="1">
    <location>
        <begin position="30"/>
        <end position="58"/>
    </location>
</feature>
<accession>A0A2U8E256</accession>
<keyword evidence="3" id="KW-1185">Reference proteome</keyword>
<sequence length="68" mass="7646">MFCFPDYRFFPSGIDRLPPPVVPVLLPDSPQARNDWQPDINTHTAATSASTPARKKPRPHFFALNPSL</sequence>
<reference evidence="2 3" key="1">
    <citation type="journal article" date="2018" name="Syst. Appl. Microbiol.">
        <title>Ereboglobus luteus gen. nov. sp. nov. from cockroach guts, and new insights into the oxygen relationship of the genera Opitutus and Didymococcus (Verrucomicrobia: Opitutaceae).</title>
        <authorList>
            <person name="Tegtmeier D."/>
            <person name="Belitz A."/>
            <person name="Radek R."/>
            <person name="Heimerl T."/>
            <person name="Brune A."/>
        </authorList>
    </citation>
    <scope>NUCLEOTIDE SEQUENCE [LARGE SCALE GENOMIC DNA]</scope>
    <source>
        <strain evidence="2 3">Ho45</strain>
    </source>
</reference>
<name>A0A2U8E256_9BACT</name>
<dbReference type="AlphaFoldDB" id="A0A2U8E256"/>
<organism evidence="2 3">
    <name type="scientific">Ereboglobus luteus</name>
    <dbReference type="NCBI Taxonomy" id="1796921"/>
    <lineage>
        <taxon>Bacteria</taxon>
        <taxon>Pseudomonadati</taxon>
        <taxon>Verrucomicrobiota</taxon>
        <taxon>Opitutia</taxon>
        <taxon>Opitutales</taxon>
        <taxon>Opitutaceae</taxon>
        <taxon>Ereboglobus</taxon>
    </lineage>
</organism>
<protein>
    <submittedName>
        <fullName evidence="2">Uncharacterized protein</fullName>
    </submittedName>
</protein>
<dbReference type="EMBL" id="CP023004">
    <property type="protein sequence ID" value="AWI08958.1"/>
    <property type="molecule type" value="Genomic_DNA"/>
</dbReference>
<evidence type="ECO:0000313" key="2">
    <source>
        <dbReference type="EMBL" id="AWI08958.1"/>
    </source>
</evidence>
<dbReference type="Proteomes" id="UP000244896">
    <property type="component" value="Chromosome"/>
</dbReference>